<reference evidence="3" key="1">
    <citation type="submission" date="2018-08" db="EMBL/GenBank/DDBJ databases">
        <title>Mucilaginibacter sp. MYSH2.</title>
        <authorList>
            <person name="Seo T."/>
        </authorList>
    </citation>
    <scope>NUCLEOTIDE SEQUENCE [LARGE SCALE GENOMIC DNA]</scope>
    <source>
        <strain evidence="3">KIRAN</strain>
    </source>
</reference>
<evidence type="ECO:0008006" key="4">
    <source>
        <dbReference type="Google" id="ProtNLM"/>
    </source>
</evidence>
<organism evidence="2 3">
    <name type="scientific">Pontibacter oryzae</name>
    <dbReference type="NCBI Taxonomy" id="2304593"/>
    <lineage>
        <taxon>Bacteria</taxon>
        <taxon>Pseudomonadati</taxon>
        <taxon>Bacteroidota</taxon>
        <taxon>Cytophagia</taxon>
        <taxon>Cytophagales</taxon>
        <taxon>Hymenobacteraceae</taxon>
        <taxon>Pontibacter</taxon>
    </lineage>
</organism>
<sequence length="211" mass="24703">MKRYLILLLLTVASLKLQAQDLKLDVFGNLNYESKEQRYEASLKKDVFDNLIFTDNNKNELTFAKKYLDLNYKYLQTDEEARVDFFRQVINRFISDRGYKAKFDVDILDNIIIEDNRNGKVEIGTDIFGNTTYEEKRSGVKASVKRDLSGNLEFRAGKAQAQLKKSVFNKWSYSDNSGTKLEFSPEAWNKMLRMYESDENVFLFLVNTFLI</sequence>
<dbReference type="OrthoDB" id="996847at2"/>
<name>A0A399S4C6_9BACT</name>
<evidence type="ECO:0000313" key="2">
    <source>
        <dbReference type="EMBL" id="RIJ37253.1"/>
    </source>
</evidence>
<keyword evidence="3" id="KW-1185">Reference proteome</keyword>
<feature type="signal peptide" evidence="1">
    <location>
        <begin position="1"/>
        <end position="19"/>
    </location>
</feature>
<evidence type="ECO:0000256" key="1">
    <source>
        <dbReference type="SAM" id="SignalP"/>
    </source>
</evidence>
<dbReference type="AlphaFoldDB" id="A0A399S4C6"/>
<keyword evidence="1" id="KW-0732">Signal</keyword>
<evidence type="ECO:0000313" key="3">
    <source>
        <dbReference type="Proteomes" id="UP000266005"/>
    </source>
</evidence>
<protein>
    <recommendedName>
        <fullName evidence="4">DUF481 domain-containing protein</fullName>
    </recommendedName>
</protein>
<gene>
    <name evidence="2" type="ORF">D1627_08915</name>
</gene>
<accession>A0A399S4C6</accession>
<comment type="caution">
    <text evidence="2">The sequence shown here is derived from an EMBL/GenBank/DDBJ whole genome shotgun (WGS) entry which is preliminary data.</text>
</comment>
<proteinExistence type="predicted"/>
<dbReference type="RefSeq" id="WP_119431911.1">
    <property type="nucleotide sequence ID" value="NZ_QWGE01000003.1"/>
</dbReference>
<dbReference type="Proteomes" id="UP000266005">
    <property type="component" value="Unassembled WGS sequence"/>
</dbReference>
<feature type="chain" id="PRO_5017469637" description="DUF481 domain-containing protein" evidence="1">
    <location>
        <begin position="20"/>
        <end position="211"/>
    </location>
</feature>
<dbReference type="EMBL" id="QWGE01000003">
    <property type="protein sequence ID" value="RIJ37253.1"/>
    <property type="molecule type" value="Genomic_DNA"/>
</dbReference>